<keyword evidence="2" id="KW-1185">Reference proteome</keyword>
<evidence type="ECO:0000313" key="2">
    <source>
        <dbReference type="Proteomes" id="UP000189462"/>
    </source>
</evidence>
<organism evidence="1 2">
    <name type="scientific">Thioalkalivibrio denitrificans</name>
    <dbReference type="NCBI Taxonomy" id="108003"/>
    <lineage>
        <taxon>Bacteria</taxon>
        <taxon>Pseudomonadati</taxon>
        <taxon>Pseudomonadota</taxon>
        <taxon>Gammaproteobacteria</taxon>
        <taxon>Chromatiales</taxon>
        <taxon>Ectothiorhodospiraceae</taxon>
        <taxon>Thioalkalivibrio</taxon>
    </lineage>
</organism>
<evidence type="ECO:0000313" key="1">
    <source>
        <dbReference type="EMBL" id="OOG22629.1"/>
    </source>
</evidence>
<reference evidence="1 2" key="1">
    <citation type="submission" date="2017-02" db="EMBL/GenBank/DDBJ databases">
        <title>Genomic diversity within the haloalkaliphilic genus Thioalkalivibrio.</title>
        <authorList>
            <person name="Ahn A.-C."/>
            <person name="Meier-Kolthoff J."/>
            <person name="Overmars L."/>
            <person name="Richter M."/>
            <person name="Woyke T."/>
            <person name="Sorokin D.Y."/>
            <person name="Muyzer G."/>
        </authorList>
    </citation>
    <scope>NUCLEOTIDE SEQUENCE [LARGE SCALE GENOMIC DNA]</scope>
    <source>
        <strain evidence="1 2">ALJD</strain>
    </source>
</reference>
<protein>
    <submittedName>
        <fullName evidence="1">Uncharacterized protein</fullName>
    </submittedName>
</protein>
<dbReference type="AlphaFoldDB" id="A0A1V3NBZ9"/>
<sequence>MAGSFRSISMAGASRLKSSIQLKVRQGGLSHSASDMKSADQVALAASGTASGCGARLYSRFMPLRRRFELEVTVHAPHRLVVPGHSQARDELLKLRESPLRVVLGQL</sequence>
<name>A0A1V3NBZ9_9GAMM</name>
<comment type="caution">
    <text evidence="1">The sequence shown here is derived from an EMBL/GenBank/DDBJ whole genome shotgun (WGS) entry which is preliminary data.</text>
</comment>
<accession>A0A1V3NBZ9</accession>
<dbReference type="Proteomes" id="UP000189462">
    <property type="component" value="Unassembled WGS sequence"/>
</dbReference>
<proteinExistence type="predicted"/>
<gene>
    <name evidence="1" type="ORF">B1C78_14410</name>
</gene>
<dbReference type="EMBL" id="MVBK01000099">
    <property type="protein sequence ID" value="OOG22629.1"/>
    <property type="molecule type" value="Genomic_DNA"/>
</dbReference>